<evidence type="ECO:0008006" key="3">
    <source>
        <dbReference type="Google" id="ProtNLM"/>
    </source>
</evidence>
<sequence length="98" mass="11391">MFSSLGVFSSGWILPSLQEVADSEYKFMTDNKAKINSNLKNFWISMGGKEDIAYKNCQIMMKKLDDAGIKYTYSEYPGGHTWPVWRNNLYNFVQLLFK</sequence>
<dbReference type="InterPro" id="IPR029058">
    <property type="entry name" value="AB_hydrolase_fold"/>
</dbReference>
<protein>
    <recommendedName>
        <fullName evidence="3">Esterase</fullName>
    </recommendedName>
</protein>
<evidence type="ECO:0000313" key="1">
    <source>
        <dbReference type="EMBL" id="XAO72710.1"/>
    </source>
</evidence>
<name>A0AAU6WKY7_9FLAO</name>
<keyword evidence="2" id="KW-1185">Reference proteome</keyword>
<gene>
    <name evidence="1" type="ORF">AAFP95_12595</name>
</gene>
<dbReference type="Proteomes" id="UP001463665">
    <property type="component" value="Chromosome"/>
</dbReference>
<proteinExistence type="predicted"/>
<dbReference type="SUPFAM" id="SSF53474">
    <property type="entry name" value="alpha/beta-Hydrolases"/>
    <property type="match status" value="1"/>
</dbReference>
<dbReference type="AlphaFoldDB" id="A0AAU6WKY7"/>
<reference evidence="1 2" key="1">
    <citation type="submission" date="2024-04" db="EMBL/GenBank/DDBJ databases">
        <title>Genome sequencing and assembly of rice foliar adapted Chryseobacterium endophyticum OsEnb-ALM-A6.</title>
        <authorList>
            <person name="Kumar S."/>
            <person name="Javed M."/>
            <person name="Chouhan V."/>
            <person name="Charishma K."/>
            <person name="Patel A."/>
            <person name="Kumar M."/>
            <person name="Sahu K.P."/>
            <person name="Kumar A."/>
        </authorList>
    </citation>
    <scope>NUCLEOTIDE SEQUENCE [LARGE SCALE GENOMIC DNA]</scope>
    <source>
        <strain evidence="1 2">OsEnb-ALM-A6</strain>
    </source>
</reference>
<accession>A0AAU6WKY7</accession>
<dbReference type="Gene3D" id="3.40.50.1820">
    <property type="entry name" value="alpha/beta hydrolase"/>
    <property type="match status" value="1"/>
</dbReference>
<organism evidence="1 2">
    <name type="scientific">Chryseobacterium endophyticum</name>
    <dbReference type="NCBI Taxonomy" id="1854762"/>
    <lineage>
        <taxon>Bacteria</taxon>
        <taxon>Pseudomonadati</taxon>
        <taxon>Bacteroidota</taxon>
        <taxon>Flavobacteriia</taxon>
        <taxon>Flavobacteriales</taxon>
        <taxon>Weeksellaceae</taxon>
        <taxon>Chryseobacterium group</taxon>
        <taxon>Chryseobacterium</taxon>
    </lineage>
</organism>
<evidence type="ECO:0000313" key="2">
    <source>
        <dbReference type="Proteomes" id="UP001463665"/>
    </source>
</evidence>
<dbReference type="RefSeq" id="WP_345765465.1">
    <property type="nucleotide sequence ID" value="NZ_CP154834.1"/>
</dbReference>
<dbReference type="EMBL" id="CP154834">
    <property type="protein sequence ID" value="XAO72710.1"/>
    <property type="molecule type" value="Genomic_DNA"/>
</dbReference>